<evidence type="ECO:0000313" key="9">
    <source>
        <dbReference type="Proteomes" id="UP000245048"/>
    </source>
</evidence>
<dbReference type="GO" id="GO:0016682">
    <property type="term" value="F:oxidoreductase activity, acting on diphenols and related substances as donors, oxygen as acceptor"/>
    <property type="evidence" value="ECO:0007669"/>
    <property type="project" value="TreeGrafter"/>
</dbReference>
<gene>
    <name evidence="8" type="ORF">CR165_16810</name>
</gene>
<evidence type="ECO:0000313" key="8">
    <source>
        <dbReference type="EMBL" id="PWC27678.1"/>
    </source>
</evidence>
<feature type="transmembrane region" description="Helical" evidence="7">
    <location>
        <begin position="151"/>
        <end position="178"/>
    </location>
</feature>
<evidence type="ECO:0000256" key="4">
    <source>
        <dbReference type="ARBA" id="ARBA00022692"/>
    </source>
</evidence>
<accession>A0A2U1V188</accession>
<dbReference type="GO" id="GO:0005886">
    <property type="term" value="C:plasma membrane"/>
    <property type="evidence" value="ECO:0007669"/>
    <property type="project" value="UniProtKB-SubCell"/>
</dbReference>
<keyword evidence="4 7" id="KW-0812">Transmembrane</keyword>
<keyword evidence="3" id="KW-1003">Cell membrane</keyword>
<dbReference type="GO" id="GO:0019646">
    <property type="term" value="P:aerobic electron transport chain"/>
    <property type="evidence" value="ECO:0007669"/>
    <property type="project" value="TreeGrafter"/>
</dbReference>
<dbReference type="OrthoDB" id="9776710at2"/>
<evidence type="ECO:0000256" key="3">
    <source>
        <dbReference type="ARBA" id="ARBA00022475"/>
    </source>
</evidence>
<evidence type="ECO:0000256" key="7">
    <source>
        <dbReference type="SAM" id="Phobius"/>
    </source>
</evidence>
<comment type="caution">
    <text evidence="8">The sequence shown here is derived from an EMBL/GenBank/DDBJ whole genome shotgun (WGS) entry which is preliminary data.</text>
</comment>
<evidence type="ECO:0000256" key="5">
    <source>
        <dbReference type="ARBA" id="ARBA00022989"/>
    </source>
</evidence>
<dbReference type="Proteomes" id="UP000245048">
    <property type="component" value="Unassembled WGS sequence"/>
</dbReference>
<dbReference type="PANTHER" id="PTHR43141">
    <property type="entry name" value="CYTOCHROME BD2 SUBUNIT II"/>
    <property type="match status" value="1"/>
</dbReference>
<evidence type="ECO:0000256" key="6">
    <source>
        <dbReference type="ARBA" id="ARBA00023136"/>
    </source>
</evidence>
<protein>
    <submittedName>
        <fullName evidence="8">Cytochrome BD ubiquinol oxidase subunit II</fullName>
    </submittedName>
</protein>
<feature type="transmembrane region" description="Helical" evidence="7">
    <location>
        <begin position="120"/>
        <end position="139"/>
    </location>
</feature>
<comment type="subcellular location">
    <subcellularLocation>
        <location evidence="1">Cell membrane</location>
        <topology evidence="1">Multi-pass membrane protein</topology>
    </subcellularLocation>
</comment>
<keyword evidence="6 7" id="KW-0472">Membrane</keyword>
<name>A0A2U1V188_9PROT</name>
<feature type="transmembrane region" description="Helical" evidence="7">
    <location>
        <begin position="9"/>
        <end position="28"/>
    </location>
</feature>
<feature type="transmembrane region" description="Helical" evidence="7">
    <location>
        <begin position="66"/>
        <end position="99"/>
    </location>
</feature>
<comment type="similarity">
    <text evidence="2">Belongs to the cytochrome ubiquinol oxidase subunit 2 family.</text>
</comment>
<feature type="transmembrane region" description="Helical" evidence="7">
    <location>
        <begin position="190"/>
        <end position="209"/>
    </location>
</feature>
<proteinExistence type="inferred from homology"/>
<dbReference type="InterPro" id="IPR003317">
    <property type="entry name" value="Cyt-d_oxidase_su2"/>
</dbReference>
<evidence type="ECO:0000256" key="2">
    <source>
        <dbReference type="ARBA" id="ARBA00007543"/>
    </source>
</evidence>
<dbReference type="PANTHER" id="PTHR43141:SF2">
    <property type="entry name" value="BLR3729 PROTEIN"/>
    <property type="match status" value="1"/>
</dbReference>
<dbReference type="Pfam" id="PF02322">
    <property type="entry name" value="Cyt_bd_oxida_II"/>
    <property type="match status" value="1"/>
</dbReference>
<keyword evidence="9" id="KW-1185">Reference proteome</keyword>
<dbReference type="AlphaFoldDB" id="A0A2U1V188"/>
<organism evidence="8 9">
    <name type="scientific">Teichococcus aestuarii</name>
    <dbReference type="NCBI Taxonomy" id="568898"/>
    <lineage>
        <taxon>Bacteria</taxon>
        <taxon>Pseudomonadati</taxon>
        <taxon>Pseudomonadota</taxon>
        <taxon>Alphaproteobacteria</taxon>
        <taxon>Acetobacterales</taxon>
        <taxon>Roseomonadaceae</taxon>
        <taxon>Roseomonas</taxon>
    </lineage>
</organism>
<feature type="transmembrane region" description="Helical" evidence="7">
    <location>
        <begin position="261"/>
        <end position="282"/>
    </location>
</feature>
<dbReference type="GO" id="GO:0070069">
    <property type="term" value="C:cytochrome complex"/>
    <property type="evidence" value="ECO:0007669"/>
    <property type="project" value="TreeGrafter"/>
</dbReference>
<sequence>MTPFLDPELLPVIFAVLMAVSVLAYVVLDGYDLGVGLLLNATTEEAERDRMVASIGPFWDANETWLVLGVGLLLVAFPIAHGAILTALYLPVAVMLAGLILRGVAFEFRAKAASVLGKRAWDHAFFAGSLLAALSQGWMLGRYVLGFAGGLAPQAFAALSAVGLAAGYAFIGACWLIWRTEGDLQRRAVAWARPTLWLVGLGILAVSLATPLASPRILARWLEMPNLVLLAPLPATTFVLLLGLHSLLKHLPLPDGALERLPFWGATGLFVLSFTGLAWSFFPYIVPDRLTLWQAAASPESLTIILAGALFVLPVILAYTLLAWRIFGGKAGELRYD</sequence>
<dbReference type="RefSeq" id="WP_109518108.1">
    <property type="nucleotide sequence ID" value="NZ_JBHSCH010000008.1"/>
</dbReference>
<feature type="transmembrane region" description="Helical" evidence="7">
    <location>
        <begin position="229"/>
        <end position="249"/>
    </location>
</feature>
<dbReference type="GO" id="GO:0009055">
    <property type="term" value="F:electron transfer activity"/>
    <property type="evidence" value="ECO:0007669"/>
    <property type="project" value="TreeGrafter"/>
</dbReference>
<dbReference type="EMBL" id="PDOA01000012">
    <property type="protein sequence ID" value="PWC27678.1"/>
    <property type="molecule type" value="Genomic_DNA"/>
</dbReference>
<evidence type="ECO:0000256" key="1">
    <source>
        <dbReference type="ARBA" id="ARBA00004651"/>
    </source>
</evidence>
<keyword evidence="5 7" id="KW-1133">Transmembrane helix</keyword>
<feature type="transmembrane region" description="Helical" evidence="7">
    <location>
        <begin position="302"/>
        <end position="327"/>
    </location>
</feature>
<reference evidence="9" key="1">
    <citation type="submission" date="2017-10" db="EMBL/GenBank/DDBJ databases">
        <authorList>
            <person name="Toshchakov S.V."/>
            <person name="Goeva M.A."/>
        </authorList>
    </citation>
    <scope>NUCLEOTIDE SEQUENCE [LARGE SCALE GENOMIC DNA]</scope>
    <source>
        <strain evidence="9">JR1/69-1-13</strain>
    </source>
</reference>